<keyword evidence="10" id="KW-0067">ATP-binding</keyword>
<comment type="caution">
    <text evidence="13">The sequence shown here is derived from an EMBL/GenBank/DDBJ whole genome shotgun (WGS) entry which is preliminary data.</text>
</comment>
<organism evidence="13">
    <name type="scientific">Salvia splendens</name>
    <name type="common">Scarlet sage</name>
    <dbReference type="NCBI Taxonomy" id="180675"/>
    <lineage>
        <taxon>Eukaryota</taxon>
        <taxon>Viridiplantae</taxon>
        <taxon>Streptophyta</taxon>
        <taxon>Embryophyta</taxon>
        <taxon>Tracheophyta</taxon>
        <taxon>Spermatophyta</taxon>
        <taxon>Magnoliopsida</taxon>
        <taxon>eudicotyledons</taxon>
        <taxon>Gunneridae</taxon>
        <taxon>Pentapetalae</taxon>
        <taxon>asterids</taxon>
        <taxon>lamiids</taxon>
        <taxon>Lamiales</taxon>
        <taxon>Lamiaceae</taxon>
        <taxon>Nepetoideae</taxon>
        <taxon>Mentheae</taxon>
        <taxon>Salviinae</taxon>
        <taxon>Salvia</taxon>
        <taxon>Salvia subgen. Calosphace</taxon>
        <taxon>core Calosphace</taxon>
    </lineage>
</organism>
<keyword evidence="7" id="KW-0808">Transferase</keyword>
<dbReference type="GO" id="GO:0008652">
    <property type="term" value="P:amino acid biosynthetic process"/>
    <property type="evidence" value="ECO:0007669"/>
    <property type="project" value="UniProtKB-KW"/>
</dbReference>
<dbReference type="PROSITE" id="PS01128">
    <property type="entry name" value="SHIKIMATE_KINASE"/>
    <property type="match status" value="1"/>
</dbReference>
<comment type="subcellular location">
    <subcellularLocation>
        <location evidence="2">Plastid</location>
        <location evidence="2">Chloroplast</location>
    </subcellularLocation>
</comment>
<dbReference type="Pfam" id="PF01202">
    <property type="entry name" value="SKI"/>
    <property type="match status" value="1"/>
</dbReference>
<evidence type="ECO:0000256" key="5">
    <source>
        <dbReference type="ARBA" id="ARBA00012154"/>
    </source>
</evidence>
<comment type="catalytic activity">
    <reaction evidence="12">
        <text>shikimate + ATP = 3-phosphoshikimate + ADP + H(+)</text>
        <dbReference type="Rhea" id="RHEA:13121"/>
        <dbReference type="ChEBI" id="CHEBI:15378"/>
        <dbReference type="ChEBI" id="CHEBI:30616"/>
        <dbReference type="ChEBI" id="CHEBI:36208"/>
        <dbReference type="ChEBI" id="CHEBI:145989"/>
        <dbReference type="ChEBI" id="CHEBI:456216"/>
        <dbReference type="EC" id="2.7.1.71"/>
    </reaction>
</comment>
<dbReference type="InterPro" id="IPR000623">
    <property type="entry name" value="Shikimate_kinase/TSH1"/>
</dbReference>
<evidence type="ECO:0000256" key="10">
    <source>
        <dbReference type="ARBA" id="ARBA00022840"/>
    </source>
</evidence>
<comment type="function">
    <text evidence="1">Catalyzes the specific phosphorylation of the 3-hydroxyl group of shikimic acid using ATP as a cosubstrate.</text>
</comment>
<keyword evidence="11" id="KW-0057">Aromatic amino acid biosynthesis</keyword>
<evidence type="ECO:0000256" key="7">
    <source>
        <dbReference type="ARBA" id="ARBA00022679"/>
    </source>
</evidence>
<gene>
    <name evidence="13" type="ORF">SASPL_141179</name>
</gene>
<evidence type="ECO:0000256" key="11">
    <source>
        <dbReference type="ARBA" id="ARBA00023141"/>
    </source>
</evidence>
<dbReference type="GO" id="GO:0004765">
    <property type="term" value="F:shikimate kinase activity"/>
    <property type="evidence" value="ECO:0007669"/>
    <property type="project" value="UniProtKB-EC"/>
</dbReference>
<keyword evidence="14" id="KW-1185">Reference proteome</keyword>
<comment type="pathway">
    <text evidence="3">Metabolic intermediate biosynthesis; chorismate biosynthesis; chorismate from D-erythrose 4-phosphate and phosphoenolpyruvate: step 5/7.</text>
</comment>
<dbReference type="SUPFAM" id="SSF52540">
    <property type="entry name" value="P-loop containing nucleoside triphosphate hydrolases"/>
    <property type="match status" value="1"/>
</dbReference>
<dbReference type="InterPro" id="IPR031322">
    <property type="entry name" value="Shikimate/glucono_kinase"/>
</dbReference>
<keyword evidence="9" id="KW-0418">Kinase</keyword>
<dbReference type="CDD" id="cd00464">
    <property type="entry name" value="SK"/>
    <property type="match status" value="1"/>
</dbReference>
<reference evidence="13" key="1">
    <citation type="submission" date="2018-01" db="EMBL/GenBank/DDBJ databases">
        <authorList>
            <person name="Mao J.F."/>
        </authorList>
    </citation>
    <scope>NUCLEOTIDE SEQUENCE</scope>
    <source>
        <strain evidence="13">Huo1</strain>
        <tissue evidence="13">Leaf</tissue>
    </source>
</reference>
<comment type="similarity">
    <text evidence="4">Belongs to the shikimate kinase family.</text>
</comment>
<dbReference type="InterPro" id="IPR023000">
    <property type="entry name" value="Shikimate_kinase_CS"/>
</dbReference>
<evidence type="ECO:0000256" key="4">
    <source>
        <dbReference type="ARBA" id="ARBA00006997"/>
    </source>
</evidence>
<proteinExistence type="inferred from homology"/>
<evidence type="ECO:0000313" key="14">
    <source>
        <dbReference type="Proteomes" id="UP000298416"/>
    </source>
</evidence>
<keyword evidence="8" id="KW-0547">Nucleotide-binding</keyword>
<evidence type="ECO:0000256" key="12">
    <source>
        <dbReference type="ARBA" id="ARBA00048567"/>
    </source>
</evidence>
<dbReference type="GO" id="GO:0005524">
    <property type="term" value="F:ATP binding"/>
    <property type="evidence" value="ECO:0007669"/>
    <property type="project" value="UniProtKB-KW"/>
</dbReference>
<protein>
    <recommendedName>
        <fullName evidence="5">shikimate kinase</fullName>
        <ecNumber evidence="5">2.7.1.71</ecNumber>
    </recommendedName>
</protein>
<dbReference type="GO" id="GO:0009507">
    <property type="term" value="C:chloroplast"/>
    <property type="evidence" value="ECO:0007669"/>
    <property type="project" value="UniProtKB-SubCell"/>
</dbReference>
<dbReference type="AlphaFoldDB" id="A0A8X8WR57"/>
<reference evidence="13" key="2">
    <citation type="submission" date="2020-08" db="EMBL/GenBank/DDBJ databases">
        <title>Plant Genome Project.</title>
        <authorList>
            <person name="Zhang R.-G."/>
        </authorList>
    </citation>
    <scope>NUCLEOTIDE SEQUENCE</scope>
    <source>
        <strain evidence="13">Huo1</strain>
        <tissue evidence="13">Leaf</tissue>
    </source>
</reference>
<dbReference type="Proteomes" id="UP000298416">
    <property type="component" value="Unassembled WGS sequence"/>
</dbReference>
<keyword evidence="6" id="KW-0028">Amino-acid biosynthesis</keyword>
<dbReference type="HAMAP" id="MF_00109">
    <property type="entry name" value="Shikimate_kinase"/>
    <property type="match status" value="1"/>
</dbReference>
<dbReference type="Gene3D" id="3.40.50.300">
    <property type="entry name" value="P-loop containing nucleotide triphosphate hydrolases"/>
    <property type="match status" value="1"/>
</dbReference>
<evidence type="ECO:0000313" key="13">
    <source>
        <dbReference type="EMBL" id="KAG6399698.1"/>
    </source>
</evidence>
<dbReference type="FunFam" id="3.40.50.300:FF:001033">
    <property type="entry name" value="Shikimate kinase 2, chloroplastic"/>
    <property type="match status" value="1"/>
</dbReference>
<evidence type="ECO:0000256" key="3">
    <source>
        <dbReference type="ARBA" id="ARBA00004842"/>
    </source>
</evidence>
<dbReference type="GO" id="GO:0005829">
    <property type="term" value="C:cytosol"/>
    <property type="evidence" value="ECO:0007669"/>
    <property type="project" value="TreeGrafter"/>
</dbReference>
<evidence type="ECO:0000256" key="1">
    <source>
        <dbReference type="ARBA" id="ARBA00002641"/>
    </source>
</evidence>
<dbReference type="PRINTS" id="PR01100">
    <property type="entry name" value="SHIKIMTKNASE"/>
</dbReference>
<dbReference type="PANTHER" id="PTHR21087">
    <property type="entry name" value="SHIKIMATE KINASE"/>
    <property type="match status" value="1"/>
</dbReference>
<name>A0A8X8WR57_SALSN</name>
<evidence type="ECO:0000256" key="9">
    <source>
        <dbReference type="ARBA" id="ARBA00022777"/>
    </source>
</evidence>
<dbReference type="GO" id="GO:0009073">
    <property type="term" value="P:aromatic amino acid family biosynthetic process"/>
    <property type="evidence" value="ECO:0007669"/>
    <property type="project" value="UniProtKB-KW"/>
</dbReference>
<dbReference type="InterPro" id="IPR027417">
    <property type="entry name" value="P-loop_NTPase"/>
</dbReference>
<dbReference type="EMBL" id="PNBA02000015">
    <property type="protein sequence ID" value="KAG6399698.1"/>
    <property type="molecule type" value="Genomic_DNA"/>
</dbReference>
<evidence type="ECO:0000256" key="2">
    <source>
        <dbReference type="ARBA" id="ARBA00004229"/>
    </source>
</evidence>
<accession>A0A8X8WR57</accession>
<dbReference type="EC" id="2.7.1.71" evidence="5"/>
<sequence length="315" mass="34998">MEARVSSGLQLPNWVSTEKIARKPAGSLQLFRKYGGQRLYHMPVTRCARVKERFHGFMTLKVSCVSENHKASVLESESSPAFLDESEIIKARLSFENVAFSRYLELELDIAMQSKAEEVEPNLDGRSLYLVGMMGSGKTTVGKVLSEALRYSFLDCDALIEDGVGGRTVADIFKIHGESFFRDNETEVLKKLSSMHQLVVSTGGGAVVRLVNWRHMRKGISIWLDVPLEALARRIVAVGTGSRPLLNHGDGDPYTKTMKRLSTLFKQRGEAYANADVRVSLENMAAKLGYEDVSDISPTAIAIEALIQIEHFLTE</sequence>
<evidence type="ECO:0000256" key="6">
    <source>
        <dbReference type="ARBA" id="ARBA00022605"/>
    </source>
</evidence>
<evidence type="ECO:0000256" key="8">
    <source>
        <dbReference type="ARBA" id="ARBA00022741"/>
    </source>
</evidence>
<dbReference type="PANTHER" id="PTHR21087:SF16">
    <property type="entry name" value="SHIKIMATE KINASE 1, CHLOROPLASTIC"/>
    <property type="match status" value="1"/>
</dbReference>